<dbReference type="AlphaFoldDB" id="A0A6C0HDT3"/>
<dbReference type="EMBL" id="MN739930">
    <property type="protein sequence ID" value="QHT78295.1"/>
    <property type="molecule type" value="Genomic_DNA"/>
</dbReference>
<protein>
    <submittedName>
        <fullName evidence="1">Uncharacterized protein</fullName>
    </submittedName>
</protein>
<accession>A0A6C0HDT3</accession>
<name>A0A6C0HDT3_9ZZZZ</name>
<reference evidence="1" key="1">
    <citation type="journal article" date="2020" name="Nature">
        <title>Giant virus diversity and host interactions through global metagenomics.</title>
        <authorList>
            <person name="Schulz F."/>
            <person name="Roux S."/>
            <person name="Paez-Espino D."/>
            <person name="Jungbluth S."/>
            <person name="Walsh D.A."/>
            <person name="Denef V.J."/>
            <person name="McMahon K.D."/>
            <person name="Konstantinidis K.T."/>
            <person name="Eloe-Fadrosh E.A."/>
            <person name="Kyrpides N.C."/>
            <person name="Woyke T."/>
        </authorList>
    </citation>
    <scope>NUCLEOTIDE SEQUENCE</scope>
    <source>
        <strain evidence="1">GVMAG-M-3300023179-91</strain>
    </source>
</reference>
<evidence type="ECO:0000313" key="1">
    <source>
        <dbReference type="EMBL" id="QHT78295.1"/>
    </source>
</evidence>
<organism evidence="1">
    <name type="scientific">viral metagenome</name>
    <dbReference type="NCBI Taxonomy" id="1070528"/>
    <lineage>
        <taxon>unclassified sequences</taxon>
        <taxon>metagenomes</taxon>
        <taxon>organismal metagenomes</taxon>
    </lineage>
</organism>
<proteinExistence type="predicted"/>
<sequence>MDIYILTTFHKLRENRVPNKFSGFSNPQFYFYLIILKKIDLKPK</sequence>